<organism evidence="1 2">
    <name type="scientific">Prorocentrum cordatum</name>
    <dbReference type="NCBI Taxonomy" id="2364126"/>
    <lineage>
        <taxon>Eukaryota</taxon>
        <taxon>Sar</taxon>
        <taxon>Alveolata</taxon>
        <taxon>Dinophyceae</taxon>
        <taxon>Prorocentrales</taxon>
        <taxon>Prorocentraceae</taxon>
        <taxon>Prorocentrum</taxon>
    </lineage>
</organism>
<reference evidence="1" key="1">
    <citation type="submission" date="2023-10" db="EMBL/GenBank/DDBJ databases">
        <authorList>
            <person name="Chen Y."/>
            <person name="Shah S."/>
            <person name="Dougan E. K."/>
            <person name="Thang M."/>
            <person name="Chan C."/>
        </authorList>
    </citation>
    <scope>NUCLEOTIDE SEQUENCE [LARGE SCALE GENOMIC DNA]</scope>
</reference>
<comment type="caution">
    <text evidence="1">The sequence shown here is derived from an EMBL/GenBank/DDBJ whole genome shotgun (WGS) entry which is preliminary data.</text>
</comment>
<proteinExistence type="predicted"/>
<evidence type="ECO:0000313" key="1">
    <source>
        <dbReference type="EMBL" id="CAK0905963.1"/>
    </source>
</evidence>
<accession>A0ABN9Y5Q3</accession>
<sequence length="322" mass="35624">MADVVDMQADIKHLTLSQLLYIRCSNLGFAATTQSVRAQGDFLDKVDAQLDIRLAARLAGGRREFTVEPSKVQEVEGAGPDSLWLFRAGALEGLLRLQECQLEPLGQSRGVFCHRSLARNPAGAPRMRRQLHWEEATKIVMAKPPIEGKEVMKEVAMFKARLNVAAKIFMDNPSRSKQVTSLHEVALLGSEGGGKSEEWEEYLLRLGRGGRLQRGPSRELPARCGRWCNQSWGAARQLLATHHGEHLGTPLGLQQQEALKLDGGGNVRLAALQLLKYDVDHLLVVAAAGWLVANLEVEERRSQPPQELLRVLQERLAAAKTD</sequence>
<dbReference type="EMBL" id="CAUYUJ010021627">
    <property type="protein sequence ID" value="CAK0905963.1"/>
    <property type="molecule type" value="Genomic_DNA"/>
</dbReference>
<dbReference type="Proteomes" id="UP001189429">
    <property type="component" value="Unassembled WGS sequence"/>
</dbReference>
<name>A0ABN9Y5Q3_9DINO</name>
<protein>
    <submittedName>
        <fullName evidence="1">Uncharacterized protein</fullName>
    </submittedName>
</protein>
<keyword evidence="2" id="KW-1185">Reference proteome</keyword>
<evidence type="ECO:0000313" key="2">
    <source>
        <dbReference type="Proteomes" id="UP001189429"/>
    </source>
</evidence>
<gene>
    <name evidence="1" type="ORF">PCOR1329_LOCUS81486</name>
</gene>